<dbReference type="EMBL" id="CH476746">
    <property type="protein sequence ID" value="EIE90455.1"/>
    <property type="molecule type" value="Genomic_DNA"/>
</dbReference>
<dbReference type="Proteomes" id="UP000009138">
    <property type="component" value="Unassembled WGS sequence"/>
</dbReference>
<dbReference type="Pfam" id="PF01498">
    <property type="entry name" value="HTH_Tnp_Tc3_2"/>
    <property type="match status" value="1"/>
</dbReference>
<organism evidence="3 4">
    <name type="scientific">Rhizopus delemar (strain RA 99-880 / ATCC MYA-4621 / FGSC 9543 / NRRL 43880)</name>
    <name type="common">Mucormycosis agent</name>
    <name type="synonym">Rhizopus arrhizus var. delemar</name>
    <dbReference type="NCBI Taxonomy" id="246409"/>
    <lineage>
        <taxon>Eukaryota</taxon>
        <taxon>Fungi</taxon>
        <taxon>Fungi incertae sedis</taxon>
        <taxon>Mucoromycota</taxon>
        <taxon>Mucoromycotina</taxon>
        <taxon>Mucoromycetes</taxon>
        <taxon>Mucorales</taxon>
        <taxon>Mucorineae</taxon>
        <taxon>Rhizopodaceae</taxon>
        <taxon>Rhizopus</taxon>
    </lineage>
</organism>
<dbReference type="InterPro" id="IPR036388">
    <property type="entry name" value="WH-like_DNA-bd_sf"/>
</dbReference>
<evidence type="ECO:0000259" key="1">
    <source>
        <dbReference type="Pfam" id="PF01498"/>
    </source>
</evidence>
<evidence type="ECO:0000313" key="3">
    <source>
        <dbReference type="EMBL" id="EIE90455.1"/>
    </source>
</evidence>
<proteinExistence type="predicted"/>
<dbReference type="InterPro" id="IPR038717">
    <property type="entry name" value="Tc1-like_DDE_dom"/>
</dbReference>
<evidence type="ECO:0000259" key="2">
    <source>
        <dbReference type="Pfam" id="PF13358"/>
    </source>
</evidence>
<dbReference type="Gene3D" id="1.10.10.10">
    <property type="entry name" value="Winged helix-like DNA-binding domain superfamily/Winged helix DNA-binding domain"/>
    <property type="match status" value="1"/>
</dbReference>
<dbReference type="STRING" id="246409.I1CPS5"/>
<dbReference type="Pfam" id="PF13358">
    <property type="entry name" value="DDE_3"/>
    <property type="match status" value="1"/>
</dbReference>
<dbReference type="GO" id="GO:0015074">
    <property type="term" value="P:DNA integration"/>
    <property type="evidence" value="ECO:0007669"/>
    <property type="project" value="InterPro"/>
</dbReference>
<evidence type="ECO:0008006" key="5">
    <source>
        <dbReference type="Google" id="ProtNLM"/>
    </source>
</evidence>
<dbReference type="InterPro" id="IPR052338">
    <property type="entry name" value="Transposase_5"/>
</dbReference>
<reference evidence="3 4" key="1">
    <citation type="journal article" date="2009" name="PLoS Genet.">
        <title>Genomic analysis of the basal lineage fungus Rhizopus oryzae reveals a whole-genome duplication.</title>
        <authorList>
            <person name="Ma L.-J."/>
            <person name="Ibrahim A.S."/>
            <person name="Skory C."/>
            <person name="Grabherr M.G."/>
            <person name="Burger G."/>
            <person name="Butler M."/>
            <person name="Elias M."/>
            <person name="Idnurm A."/>
            <person name="Lang B.F."/>
            <person name="Sone T."/>
            <person name="Abe A."/>
            <person name="Calvo S.E."/>
            <person name="Corrochano L.M."/>
            <person name="Engels R."/>
            <person name="Fu J."/>
            <person name="Hansberg W."/>
            <person name="Kim J.-M."/>
            <person name="Kodira C.D."/>
            <person name="Koehrsen M.J."/>
            <person name="Liu B."/>
            <person name="Miranda-Saavedra D."/>
            <person name="O'Leary S."/>
            <person name="Ortiz-Castellanos L."/>
            <person name="Poulter R."/>
            <person name="Rodriguez-Romero J."/>
            <person name="Ruiz-Herrera J."/>
            <person name="Shen Y.-Q."/>
            <person name="Zeng Q."/>
            <person name="Galagan J."/>
            <person name="Birren B.W."/>
            <person name="Cuomo C.A."/>
            <person name="Wickes B.L."/>
        </authorList>
    </citation>
    <scope>NUCLEOTIDE SEQUENCE [LARGE SCALE GENOMIC DNA]</scope>
    <source>
        <strain evidence="4">RA 99-880 / ATCC MYA-4621 / FGSC 9543 / NRRL 43880</strain>
    </source>
</reference>
<name>I1CPS5_RHIO9</name>
<dbReference type="AlphaFoldDB" id="I1CPS5"/>
<dbReference type="Gene3D" id="3.30.420.10">
    <property type="entry name" value="Ribonuclease H-like superfamily/Ribonuclease H"/>
    <property type="match status" value="1"/>
</dbReference>
<protein>
    <recommendedName>
        <fullName evidence="5">Tc1-like transposase DDE domain-containing protein</fullName>
    </recommendedName>
</protein>
<dbReference type="GO" id="GO:0006313">
    <property type="term" value="P:DNA transposition"/>
    <property type="evidence" value="ECO:0007669"/>
    <property type="project" value="InterPro"/>
</dbReference>
<dbReference type="VEuPathDB" id="FungiDB:RO3G_15166"/>
<dbReference type="InterPro" id="IPR036397">
    <property type="entry name" value="RNaseH_sf"/>
</dbReference>
<dbReference type="GO" id="GO:0003677">
    <property type="term" value="F:DNA binding"/>
    <property type="evidence" value="ECO:0007669"/>
    <property type="project" value="InterPro"/>
</dbReference>
<dbReference type="InParanoid" id="I1CPS5"/>
<evidence type="ECO:0000313" key="4">
    <source>
        <dbReference type="Proteomes" id="UP000009138"/>
    </source>
</evidence>
<keyword evidence="4" id="KW-1185">Reference proteome</keyword>
<feature type="domain" description="Transposase Tc1-like" evidence="1">
    <location>
        <begin position="77"/>
        <end position="134"/>
    </location>
</feature>
<gene>
    <name evidence="3" type="ORF">RO3G_15166</name>
</gene>
<dbReference type="InterPro" id="IPR002492">
    <property type="entry name" value="Transposase_Tc1-like"/>
</dbReference>
<accession>I1CPS5</accession>
<dbReference type="RefSeq" id="XP_067525851.1">
    <property type="nucleotide sequence ID" value="XM_067669750.1"/>
</dbReference>
<feature type="domain" description="Tc1-like transposase DDE" evidence="2">
    <location>
        <begin position="144"/>
        <end position="286"/>
    </location>
</feature>
<dbReference type="PANTHER" id="PTHR23022:SF135">
    <property type="entry name" value="SI:DKEY-77F5.3"/>
    <property type="match status" value="1"/>
</dbReference>
<sequence>MVNREISETQRNAIISALRRGKSYDIISNELHVSKGSISNIAKEVDHRSVLQAGRPKKLTTYDARLVLRRFNAGVYKTAEHAARDLRGLGSDICSQTVRNLLKSSKFKARRKPTALPLTHSAKKAHLQFAKKYIDWTEEDWKGVVFSDETKINRLGSDGKQWTWVQEGRPLQDHNVNQTYKHGGGSILLWSCLTANGVGYITQVLGGLDSELYCKIMTEDMLPSLEEYDMPKDDIIFQHDNDPKHTSRLTQKWFADNKVQLLDWPAYSPDLNPIENLWDYLKVRLYAYETAPLSMKELLERVADIWYNEITKEYCEQLVCSMPRRLQLVLKEKGGEINY</sequence>
<dbReference type="OMA" id="YTERFIT"/>
<dbReference type="PANTHER" id="PTHR23022">
    <property type="entry name" value="TRANSPOSABLE ELEMENT-RELATED"/>
    <property type="match status" value="1"/>
</dbReference>
<dbReference type="GeneID" id="93622131"/>